<dbReference type="Gene3D" id="3.30.1360.20">
    <property type="entry name" value="Transcriptional coactivator/pterin dehydratase"/>
    <property type="match status" value="1"/>
</dbReference>
<comment type="catalytic activity">
    <reaction evidence="1">
        <text>(4aS,6R)-4a-hydroxy-L-erythro-5,6,7,8-tetrahydrobiopterin = (6R)-L-erythro-6,7-dihydrobiopterin + H2O</text>
        <dbReference type="Rhea" id="RHEA:11920"/>
        <dbReference type="ChEBI" id="CHEBI:15377"/>
        <dbReference type="ChEBI" id="CHEBI:15642"/>
        <dbReference type="ChEBI" id="CHEBI:43120"/>
        <dbReference type="EC" id="4.2.1.96"/>
    </reaction>
</comment>
<dbReference type="EMBL" id="PTJD01000001">
    <property type="protein sequence ID" value="PPK98429.1"/>
    <property type="molecule type" value="Genomic_DNA"/>
</dbReference>
<dbReference type="Pfam" id="PF01329">
    <property type="entry name" value="Pterin_4a"/>
    <property type="match status" value="1"/>
</dbReference>
<organism evidence="6 7">
    <name type="scientific">Kineococcus xinjiangensis</name>
    <dbReference type="NCBI Taxonomy" id="512762"/>
    <lineage>
        <taxon>Bacteria</taxon>
        <taxon>Bacillati</taxon>
        <taxon>Actinomycetota</taxon>
        <taxon>Actinomycetes</taxon>
        <taxon>Kineosporiales</taxon>
        <taxon>Kineosporiaceae</taxon>
        <taxon>Kineococcus</taxon>
    </lineage>
</organism>
<dbReference type="InterPro" id="IPR036428">
    <property type="entry name" value="PCD_sf"/>
</dbReference>
<name>A0A2S6IVP0_9ACTN</name>
<dbReference type="EC" id="4.2.1.96" evidence="3"/>
<dbReference type="AlphaFoldDB" id="A0A2S6IVP0"/>
<protein>
    <recommendedName>
        <fullName evidence="4">Putative pterin-4-alpha-carbinolamine dehydratase</fullName>
        <ecNumber evidence="3">4.2.1.96</ecNumber>
    </recommendedName>
</protein>
<dbReference type="PANTHER" id="PTHR12599:SF0">
    <property type="entry name" value="PTERIN-4-ALPHA-CARBINOLAMINE DEHYDRATASE"/>
    <property type="match status" value="1"/>
</dbReference>
<evidence type="ECO:0000256" key="1">
    <source>
        <dbReference type="ARBA" id="ARBA00001554"/>
    </source>
</evidence>
<reference evidence="6 7" key="1">
    <citation type="submission" date="2018-02" db="EMBL/GenBank/DDBJ databases">
        <title>Genomic Encyclopedia of Archaeal and Bacterial Type Strains, Phase II (KMG-II): from individual species to whole genera.</title>
        <authorList>
            <person name="Goeker M."/>
        </authorList>
    </citation>
    <scope>NUCLEOTIDE SEQUENCE [LARGE SCALE GENOMIC DNA]</scope>
    <source>
        <strain evidence="6 7">DSM 22857</strain>
    </source>
</reference>
<dbReference type="GO" id="GO:0008124">
    <property type="term" value="F:4-alpha-hydroxytetrahydrobiopterin dehydratase activity"/>
    <property type="evidence" value="ECO:0007669"/>
    <property type="project" value="UniProtKB-EC"/>
</dbReference>
<dbReference type="PANTHER" id="PTHR12599">
    <property type="entry name" value="PTERIN-4-ALPHA-CARBINOLAMINE DEHYDRATASE"/>
    <property type="match status" value="1"/>
</dbReference>
<sequence>MRRAADSAGMGLTPLPAADVETAFAGLPDWRLDGDALRAEFSFATSAAAVRFLTAVAADAEDADHHPDVDWRYRLVVVRTTTHCAGGRVTARDTALAARVSELAVAAAGGAAVGGAVP</sequence>
<dbReference type="GO" id="GO:0006729">
    <property type="term" value="P:tetrahydrobiopterin biosynthetic process"/>
    <property type="evidence" value="ECO:0007669"/>
    <property type="project" value="InterPro"/>
</dbReference>
<evidence type="ECO:0000256" key="3">
    <source>
        <dbReference type="ARBA" id="ARBA00013252"/>
    </source>
</evidence>
<proteinExistence type="inferred from homology"/>
<evidence type="ECO:0000256" key="5">
    <source>
        <dbReference type="ARBA" id="ARBA00023239"/>
    </source>
</evidence>
<dbReference type="Proteomes" id="UP000239485">
    <property type="component" value="Unassembled WGS sequence"/>
</dbReference>
<dbReference type="CDD" id="cd00488">
    <property type="entry name" value="PCD_DCoH"/>
    <property type="match status" value="1"/>
</dbReference>
<keyword evidence="7" id="KW-1185">Reference proteome</keyword>
<accession>A0A2S6IVP0</accession>
<evidence type="ECO:0000313" key="7">
    <source>
        <dbReference type="Proteomes" id="UP000239485"/>
    </source>
</evidence>
<evidence type="ECO:0000313" key="6">
    <source>
        <dbReference type="EMBL" id="PPK98429.1"/>
    </source>
</evidence>
<evidence type="ECO:0000256" key="2">
    <source>
        <dbReference type="ARBA" id="ARBA00006472"/>
    </source>
</evidence>
<dbReference type="NCBIfam" id="NF002017">
    <property type="entry name" value="PRK00823.1-2"/>
    <property type="match status" value="1"/>
</dbReference>
<gene>
    <name evidence="6" type="ORF">CLV92_101124</name>
</gene>
<dbReference type="SUPFAM" id="SSF55248">
    <property type="entry name" value="PCD-like"/>
    <property type="match status" value="1"/>
</dbReference>
<evidence type="ECO:0000256" key="4">
    <source>
        <dbReference type="ARBA" id="ARBA00021735"/>
    </source>
</evidence>
<dbReference type="InterPro" id="IPR001533">
    <property type="entry name" value="Pterin_deHydtase"/>
</dbReference>
<comment type="similarity">
    <text evidence="2">Belongs to the pterin-4-alpha-carbinolamine dehydratase family.</text>
</comment>
<comment type="caution">
    <text evidence="6">The sequence shown here is derived from an EMBL/GenBank/DDBJ whole genome shotgun (WGS) entry which is preliminary data.</text>
</comment>
<keyword evidence="5" id="KW-0456">Lyase</keyword>